<evidence type="ECO:0000256" key="5">
    <source>
        <dbReference type="ARBA" id="ARBA00022692"/>
    </source>
</evidence>
<keyword evidence="2" id="KW-0813">Transport</keyword>
<feature type="transmembrane region" description="Helical" evidence="9">
    <location>
        <begin position="40"/>
        <end position="61"/>
    </location>
</feature>
<evidence type="ECO:0000256" key="8">
    <source>
        <dbReference type="ARBA" id="ARBA00023136"/>
    </source>
</evidence>
<keyword evidence="3" id="KW-1003">Cell membrane</keyword>
<comment type="subcellular location">
    <subcellularLocation>
        <location evidence="1">Cell inner membrane</location>
        <topology evidence="1">Multi-pass membrane protein</topology>
    </subcellularLocation>
</comment>
<evidence type="ECO:0000313" key="11">
    <source>
        <dbReference type="Proteomes" id="UP000565262"/>
    </source>
</evidence>
<sequence>MVSPRFIGSTLIVAGTALGAGMLAIPMVLAPLGLTMGLGLLLFTWAFTTFAALLLLEVNINHHPGDNMHNMSGHWLGKGGQILADVGMIFLLGFLLMAYILGAGELLQSALGYIGLDVDSNTSRILFTLLAGIAIVLGTSLVDQINRLFFVTMLGTFTVALYAMFSSPAAGKVAEISQVADSQITIILAALPVLFTSFGFMVVIPPLVSYTHGTGKQFSKVVLIGSLIPLVCYSLWFMACMSTVEPSELAAFSGVQELVSALGGDSAWLNTVLKWFAAMALLTSFLGVALSLFGFFQEICERQNIMKGRVPAIALTLLPPLIMASSAPGQFLKALSFAGLALTVLAIFIPVAMVWRCRQAPEHSFTIPGGSVSLIACTAFGLLLVFAQF</sequence>
<feature type="transmembrane region" description="Helical" evidence="9">
    <location>
        <begin position="12"/>
        <end position="34"/>
    </location>
</feature>
<evidence type="ECO:0000256" key="4">
    <source>
        <dbReference type="ARBA" id="ARBA00022519"/>
    </source>
</evidence>
<feature type="transmembrane region" description="Helical" evidence="9">
    <location>
        <begin position="221"/>
        <end position="239"/>
    </location>
</feature>
<dbReference type="AlphaFoldDB" id="A0A839IXE0"/>
<dbReference type="GO" id="GO:0005886">
    <property type="term" value="C:plasma membrane"/>
    <property type="evidence" value="ECO:0007669"/>
    <property type="project" value="UniProtKB-SubCell"/>
</dbReference>
<protein>
    <recommendedName>
        <fullName evidence="12">Tyrosine transporter</fullName>
    </recommendedName>
</protein>
<reference evidence="10 11" key="1">
    <citation type="submission" date="2020-08" db="EMBL/GenBank/DDBJ databases">
        <title>Oceanospirillum sp. nov. isolated from marine sediment.</title>
        <authorList>
            <person name="Ji X."/>
        </authorList>
    </citation>
    <scope>NUCLEOTIDE SEQUENCE [LARGE SCALE GENOMIC DNA]</scope>
    <source>
        <strain evidence="10 11">D5</strain>
    </source>
</reference>
<evidence type="ECO:0000256" key="9">
    <source>
        <dbReference type="SAM" id="Phobius"/>
    </source>
</evidence>
<dbReference type="PANTHER" id="PTHR46997">
    <property type="entry name" value="LOW AFFINITY TRYPTOPHAN PERMEASE-RELATED"/>
    <property type="match status" value="1"/>
</dbReference>
<comment type="caution">
    <text evidence="10">The sequence shown here is derived from an EMBL/GenBank/DDBJ whole genome shotgun (WGS) entry which is preliminary data.</text>
</comment>
<keyword evidence="6" id="KW-0029">Amino-acid transport</keyword>
<proteinExistence type="predicted"/>
<evidence type="ECO:0000256" key="6">
    <source>
        <dbReference type="ARBA" id="ARBA00022970"/>
    </source>
</evidence>
<dbReference type="EMBL" id="JACJFM010000069">
    <property type="protein sequence ID" value="MBB1489641.1"/>
    <property type="molecule type" value="Genomic_DNA"/>
</dbReference>
<keyword evidence="5 9" id="KW-0812">Transmembrane</keyword>
<dbReference type="Gene3D" id="1.20.1740.10">
    <property type="entry name" value="Amino acid/polyamine transporter I"/>
    <property type="match status" value="1"/>
</dbReference>
<organism evidence="10 11">
    <name type="scientific">Oceanospirillum sediminis</name>
    <dbReference type="NCBI Taxonomy" id="2760088"/>
    <lineage>
        <taxon>Bacteria</taxon>
        <taxon>Pseudomonadati</taxon>
        <taxon>Pseudomonadota</taxon>
        <taxon>Gammaproteobacteria</taxon>
        <taxon>Oceanospirillales</taxon>
        <taxon>Oceanospirillaceae</taxon>
        <taxon>Oceanospirillum</taxon>
    </lineage>
</organism>
<feature type="transmembrane region" description="Helical" evidence="9">
    <location>
        <begin position="367"/>
        <end position="387"/>
    </location>
</feature>
<evidence type="ECO:0000313" key="10">
    <source>
        <dbReference type="EMBL" id="MBB1489641.1"/>
    </source>
</evidence>
<feature type="transmembrane region" description="Helical" evidence="9">
    <location>
        <begin position="122"/>
        <end position="141"/>
    </location>
</feature>
<feature type="transmembrane region" description="Helical" evidence="9">
    <location>
        <begin position="334"/>
        <end position="355"/>
    </location>
</feature>
<dbReference type="Pfam" id="PF03222">
    <property type="entry name" value="Trp_Tyr_perm"/>
    <property type="match status" value="1"/>
</dbReference>
<feature type="transmembrane region" description="Helical" evidence="9">
    <location>
        <begin position="275"/>
        <end position="296"/>
    </location>
</feature>
<accession>A0A839IXE0</accession>
<evidence type="ECO:0000256" key="7">
    <source>
        <dbReference type="ARBA" id="ARBA00022989"/>
    </source>
</evidence>
<feature type="transmembrane region" description="Helical" evidence="9">
    <location>
        <begin position="185"/>
        <end position="209"/>
    </location>
</feature>
<evidence type="ECO:0008006" key="12">
    <source>
        <dbReference type="Google" id="ProtNLM"/>
    </source>
</evidence>
<dbReference type="GO" id="GO:0003333">
    <property type="term" value="P:amino acid transmembrane transport"/>
    <property type="evidence" value="ECO:0007669"/>
    <property type="project" value="InterPro"/>
</dbReference>
<dbReference type="RefSeq" id="WP_182812281.1">
    <property type="nucleotide sequence ID" value="NZ_JACJFM010000069.1"/>
</dbReference>
<feature type="transmembrane region" description="Helical" evidence="9">
    <location>
        <begin position="82"/>
        <end position="102"/>
    </location>
</feature>
<dbReference type="Proteomes" id="UP000565262">
    <property type="component" value="Unassembled WGS sequence"/>
</dbReference>
<keyword evidence="7 9" id="KW-1133">Transmembrane helix</keyword>
<keyword evidence="4" id="KW-0997">Cell inner membrane</keyword>
<dbReference type="GO" id="GO:0015173">
    <property type="term" value="F:aromatic amino acid transmembrane transporter activity"/>
    <property type="evidence" value="ECO:0007669"/>
    <property type="project" value="InterPro"/>
</dbReference>
<keyword evidence="11" id="KW-1185">Reference proteome</keyword>
<gene>
    <name evidence="10" type="ORF">H4O21_23805</name>
</gene>
<evidence type="ECO:0000256" key="3">
    <source>
        <dbReference type="ARBA" id="ARBA00022475"/>
    </source>
</evidence>
<dbReference type="InterPro" id="IPR013059">
    <property type="entry name" value="Trp_tyr_transpt"/>
</dbReference>
<dbReference type="PANTHER" id="PTHR46997:SF2">
    <property type="entry name" value="TYROSINE-SPECIFIC TRANSPORT SYSTEM"/>
    <property type="match status" value="1"/>
</dbReference>
<name>A0A839IXE0_9GAMM</name>
<keyword evidence="8 9" id="KW-0472">Membrane</keyword>
<evidence type="ECO:0000256" key="2">
    <source>
        <dbReference type="ARBA" id="ARBA00022448"/>
    </source>
</evidence>
<dbReference type="PRINTS" id="PR00166">
    <property type="entry name" value="AROAAPRMEASE"/>
</dbReference>
<evidence type="ECO:0000256" key="1">
    <source>
        <dbReference type="ARBA" id="ARBA00004429"/>
    </source>
</evidence>
<feature type="transmembrane region" description="Helical" evidence="9">
    <location>
        <begin position="148"/>
        <end position="165"/>
    </location>
</feature>
<dbReference type="InterPro" id="IPR018227">
    <property type="entry name" value="Amino_acid_transport_2"/>
</dbReference>